<comment type="caution">
    <text evidence="7">The sequence shown here is derived from an EMBL/GenBank/DDBJ whole genome shotgun (WGS) entry which is preliminary data.</text>
</comment>
<dbReference type="PANTHER" id="PTHR31232:SF43">
    <property type="entry name" value="S-PROTEIN HOMOLOG 29-RELATED"/>
    <property type="match status" value="1"/>
</dbReference>
<organism evidence="7 8">
    <name type="scientific">Hibiscus sabdariffa</name>
    <name type="common">roselle</name>
    <dbReference type="NCBI Taxonomy" id="183260"/>
    <lineage>
        <taxon>Eukaryota</taxon>
        <taxon>Viridiplantae</taxon>
        <taxon>Streptophyta</taxon>
        <taxon>Embryophyta</taxon>
        <taxon>Tracheophyta</taxon>
        <taxon>Spermatophyta</taxon>
        <taxon>Magnoliopsida</taxon>
        <taxon>eudicotyledons</taxon>
        <taxon>Gunneridae</taxon>
        <taxon>Pentapetalae</taxon>
        <taxon>rosids</taxon>
        <taxon>malvids</taxon>
        <taxon>Malvales</taxon>
        <taxon>Malvaceae</taxon>
        <taxon>Malvoideae</taxon>
        <taxon>Hibiscus</taxon>
    </lineage>
</organism>
<dbReference type="PANTHER" id="PTHR31232">
    <property type="match status" value="1"/>
</dbReference>
<gene>
    <name evidence="7" type="ORF">V6N12_075241</name>
</gene>
<evidence type="ECO:0000256" key="6">
    <source>
        <dbReference type="RuleBase" id="RU367044"/>
    </source>
</evidence>
<evidence type="ECO:0000256" key="3">
    <source>
        <dbReference type="ARBA" id="ARBA00022471"/>
    </source>
</evidence>
<comment type="subcellular location">
    <subcellularLocation>
        <location evidence="1 6">Secreted</location>
    </subcellularLocation>
</comment>
<keyword evidence="3 6" id="KW-0713">Self-incompatibility</keyword>
<proteinExistence type="inferred from homology"/>
<evidence type="ECO:0000256" key="1">
    <source>
        <dbReference type="ARBA" id="ARBA00004613"/>
    </source>
</evidence>
<evidence type="ECO:0000256" key="2">
    <source>
        <dbReference type="ARBA" id="ARBA00005581"/>
    </source>
</evidence>
<dbReference type="Pfam" id="PF05938">
    <property type="entry name" value="Self-incomp_S1"/>
    <property type="match status" value="1"/>
</dbReference>
<sequence>MVYSVRSVSGSLYPRTHVFIYNDIEAGTRLTVLCKSKDDDLGTHVLAYRQHYEFSFHRNIFQKTLFFCGMQWNGTVYRFDVYDGERDEHCDYHCEWNVHREGACLINQDTTKFDICYRWNP</sequence>
<evidence type="ECO:0000256" key="5">
    <source>
        <dbReference type="ARBA" id="ARBA00022729"/>
    </source>
</evidence>
<keyword evidence="8" id="KW-1185">Reference proteome</keyword>
<name>A0ABR2BZY5_9ROSI</name>
<reference evidence="7 8" key="1">
    <citation type="journal article" date="2024" name="G3 (Bethesda)">
        <title>Genome assembly of Hibiscus sabdariffa L. provides insights into metabolisms of medicinal natural products.</title>
        <authorList>
            <person name="Kim T."/>
        </authorList>
    </citation>
    <scope>NUCLEOTIDE SEQUENCE [LARGE SCALE GENOMIC DNA]</scope>
    <source>
        <strain evidence="7">TK-2024</strain>
        <tissue evidence="7">Old leaves</tissue>
    </source>
</reference>
<accession>A0ABR2BZY5</accession>
<dbReference type="InterPro" id="IPR010264">
    <property type="entry name" value="Self-incomp_S1"/>
</dbReference>
<dbReference type="Proteomes" id="UP001472677">
    <property type="component" value="Unassembled WGS sequence"/>
</dbReference>
<protein>
    <recommendedName>
        <fullName evidence="6">S-protein homolog</fullName>
    </recommendedName>
</protein>
<evidence type="ECO:0000256" key="4">
    <source>
        <dbReference type="ARBA" id="ARBA00022525"/>
    </source>
</evidence>
<evidence type="ECO:0000313" key="7">
    <source>
        <dbReference type="EMBL" id="KAK8512673.1"/>
    </source>
</evidence>
<evidence type="ECO:0000313" key="8">
    <source>
        <dbReference type="Proteomes" id="UP001472677"/>
    </source>
</evidence>
<keyword evidence="4 6" id="KW-0964">Secreted</keyword>
<comment type="similarity">
    <text evidence="2 6">Belongs to the plant self-incompatibility (S1) protein family.</text>
</comment>
<dbReference type="EMBL" id="JBBPBM010000072">
    <property type="protein sequence ID" value="KAK8512673.1"/>
    <property type="molecule type" value="Genomic_DNA"/>
</dbReference>
<keyword evidence="5" id="KW-0732">Signal</keyword>